<proteinExistence type="predicted"/>
<dbReference type="Proteomes" id="UP001215598">
    <property type="component" value="Unassembled WGS sequence"/>
</dbReference>
<evidence type="ECO:0000313" key="1">
    <source>
        <dbReference type="EMBL" id="KAJ7740130.1"/>
    </source>
</evidence>
<keyword evidence="2" id="KW-1185">Reference proteome</keyword>
<reference evidence="1" key="1">
    <citation type="submission" date="2023-03" db="EMBL/GenBank/DDBJ databases">
        <title>Massive genome expansion in bonnet fungi (Mycena s.s.) driven by repeated elements and novel gene families across ecological guilds.</title>
        <authorList>
            <consortium name="Lawrence Berkeley National Laboratory"/>
            <person name="Harder C.B."/>
            <person name="Miyauchi S."/>
            <person name="Viragh M."/>
            <person name="Kuo A."/>
            <person name="Thoen E."/>
            <person name="Andreopoulos B."/>
            <person name="Lu D."/>
            <person name="Skrede I."/>
            <person name="Drula E."/>
            <person name="Henrissat B."/>
            <person name="Morin E."/>
            <person name="Kohler A."/>
            <person name="Barry K."/>
            <person name="LaButti K."/>
            <person name="Morin E."/>
            <person name="Salamov A."/>
            <person name="Lipzen A."/>
            <person name="Mereny Z."/>
            <person name="Hegedus B."/>
            <person name="Baldrian P."/>
            <person name="Stursova M."/>
            <person name="Weitz H."/>
            <person name="Taylor A."/>
            <person name="Grigoriev I.V."/>
            <person name="Nagy L.G."/>
            <person name="Martin F."/>
            <person name="Kauserud H."/>
        </authorList>
    </citation>
    <scope>NUCLEOTIDE SEQUENCE</scope>
    <source>
        <strain evidence="1">CBHHK182m</strain>
    </source>
</reference>
<name>A0AAD7N1F9_9AGAR</name>
<gene>
    <name evidence="1" type="ORF">B0H16DRAFT_1324634</name>
</gene>
<accession>A0AAD7N1F9</accession>
<evidence type="ECO:0000313" key="2">
    <source>
        <dbReference type="Proteomes" id="UP001215598"/>
    </source>
</evidence>
<dbReference type="EMBL" id="JARKIB010000104">
    <property type="protein sequence ID" value="KAJ7740130.1"/>
    <property type="molecule type" value="Genomic_DNA"/>
</dbReference>
<comment type="caution">
    <text evidence="1">The sequence shown here is derived from an EMBL/GenBank/DDBJ whole genome shotgun (WGS) entry which is preliminary data.</text>
</comment>
<organism evidence="1 2">
    <name type="scientific">Mycena metata</name>
    <dbReference type="NCBI Taxonomy" id="1033252"/>
    <lineage>
        <taxon>Eukaryota</taxon>
        <taxon>Fungi</taxon>
        <taxon>Dikarya</taxon>
        <taxon>Basidiomycota</taxon>
        <taxon>Agaricomycotina</taxon>
        <taxon>Agaricomycetes</taxon>
        <taxon>Agaricomycetidae</taxon>
        <taxon>Agaricales</taxon>
        <taxon>Marasmiineae</taxon>
        <taxon>Mycenaceae</taxon>
        <taxon>Mycena</taxon>
    </lineage>
</organism>
<sequence length="222" mass="24955">TPPPFPIISAVLRASPELRFPMFHDWATRSILQMWPSSLSALSTAAIPHATETVTLGRAWGVAGVLKRSLYELLRTPGFGQDAEADFQRRPAPHEYSRLLPADILCPVNSREQLDLLWHAATAFDVFTTVDAHDPHDGCAPIQYATYKRLVHDMGLFRNYRFDVVCGLDMLVQIDWVSESADEKGRGLCALCASKLRAKWETDREEAWEKLDGLFRLDNSSA</sequence>
<feature type="non-terminal residue" evidence="1">
    <location>
        <position position="1"/>
    </location>
</feature>
<dbReference type="AlphaFoldDB" id="A0AAD7N1F9"/>
<protein>
    <submittedName>
        <fullName evidence="1">Uncharacterized protein</fullName>
    </submittedName>
</protein>